<evidence type="ECO:0000259" key="3">
    <source>
        <dbReference type="Pfam" id="PF16331"/>
    </source>
</evidence>
<sequence length="309" mass="32723">MRKSLTALLLASSVLALPAAAQTDTLTPRINKLEKEMRAVQRKVFPNGGTILEPEIAPQTAAPDAPGVPATSPLVDLTARVSALESQLATVTGQNEENSYKLRQLDAQLKKLTGDYDARLKALESASAPAPGAAPAASPPSPAAGGATPPQARPTGPAATPPKTPARNAAVEAIERPATGDPAEDGYIYGYRLWQAKFYPEAETAFKTVVAKYPDSKRASYAQNLLGRAYLDEGKPALASVAFYDNYQKMPRGERAPESLYWLGVSLTRLKKPADACKVYEEFGDVYGATAPASLKAQVAEGRKAAKCP</sequence>
<feature type="compositionally biased region" description="Low complexity" evidence="1">
    <location>
        <begin position="143"/>
        <end position="158"/>
    </location>
</feature>
<gene>
    <name evidence="4" type="ORF">DI623_10165</name>
</gene>
<dbReference type="GO" id="GO:0070206">
    <property type="term" value="P:protein trimerization"/>
    <property type="evidence" value="ECO:0007669"/>
    <property type="project" value="InterPro"/>
</dbReference>
<dbReference type="Pfam" id="PF16331">
    <property type="entry name" value="TolA_bind_tri"/>
    <property type="match status" value="1"/>
</dbReference>
<dbReference type="Gene3D" id="1.25.40.10">
    <property type="entry name" value="Tetratricopeptide repeat domain"/>
    <property type="match status" value="1"/>
</dbReference>
<dbReference type="Gene3D" id="1.20.5.110">
    <property type="match status" value="1"/>
</dbReference>
<dbReference type="AlphaFoldDB" id="A0A2W5A4D1"/>
<evidence type="ECO:0000256" key="1">
    <source>
        <dbReference type="SAM" id="MobiDB-lite"/>
    </source>
</evidence>
<dbReference type="SUPFAM" id="SSF48452">
    <property type="entry name" value="TPR-like"/>
    <property type="match status" value="1"/>
</dbReference>
<proteinExistence type="predicted"/>
<name>A0A2W5A4D1_9SPHN</name>
<evidence type="ECO:0000313" key="5">
    <source>
        <dbReference type="Proteomes" id="UP000249066"/>
    </source>
</evidence>
<dbReference type="InterPro" id="IPR019734">
    <property type="entry name" value="TPR_rpt"/>
</dbReference>
<dbReference type="EMBL" id="QFNN01000058">
    <property type="protein sequence ID" value="PZO89460.1"/>
    <property type="molecule type" value="Genomic_DNA"/>
</dbReference>
<feature type="domain" description="YbgF trimerisation" evidence="3">
    <location>
        <begin position="74"/>
        <end position="129"/>
    </location>
</feature>
<dbReference type="InterPro" id="IPR032519">
    <property type="entry name" value="YbgF_tri"/>
</dbReference>
<organism evidence="4 5">
    <name type="scientific">Sphingomonas sanxanigenens</name>
    <dbReference type="NCBI Taxonomy" id="397260"/>
    <lineage>
        <taxon>Bacteria</taxon>
        <taxon>Pseudomonadati</taxon>
        <taxon>Pseudomonadota</taxon>
        <taxon>Alphaproteobacteria</taxon>
        <taxon>Sphingomonadales</taxon>
        <taxon>Sphingomonadaceae</taxon>
        <taxon>Sphingomonas</taxon>
    </lineage>
</organism>
<dbReference type="Proteomes" id="UP000249066">
    <property type="component" value="Unassembled WGS sequence"/>
</dbReference>
<comment type="caution">
    <text evidence="4">The sequence shown here is derived from an EMBL/GenBank/DDBJ whole genome shotgun (WGS) entry which is preliminary data.</text>
</comment>
<dbReference type="Pfam" id="PF13174">
    <property type="entry name" value="TPR_6"/>
    <property type="match status" value="1"/>
</dbReference>
<keyword evidence="2" id="KW-0732">Signal</keyword>
<dbReference type="InterPro" id="IPR011990">
    <property type="entry name" value="TPR-like_helical_dom_sf"/>
</dbReference>
<feature type="compositionally biased region" description="Low complexity" evidence="1">
    <location>
        <begin position="127"/>
        <end position="136"/>
    </location>
</feature>
<feature type="chain" id="PRO_5016013092" description="YbgF trimerisation domain-containing protein" evidence="2">
    <location>
        <begin position="22"/>
        <end position="309"/>
    </location>
</feature>
<feature type="region of interest" description="Disordered" evidence="1">
    <location>
        <begin position="127"/>
        <end position="166"/>
    </location>
</feature>
<reference evidence="4 5" key="1">
    <citation type="submission" date="2017-08" db="EMBL/GenBank/DDBJ databases">
        <title>Infants hospitalized years apart are colonized by the same room-sourced microbial strains.</title>
        <authorList>
            <person name="Brooks B."/>
            <person name="Olm M.R."/>
            <person name="Firek B.A."/>
            <person name="Baker R."/>
            <person name="Thomas B.C."/>
            <person name="Morowitz M.J."/>
            <person name="Banfield J.F."/>
        </authorList>
    </citation>
    <scope>NUCLEOTIDE SEQUENCE [LARGE SCALE GENOMIC DNA]</scope>
    <source>
        <strain evidence="4">S2_018_000_R2_101</strain>
    </source>
</reference>
<protein>
    <recommendedName>
        <fullName evidence="3">YbgF trimerisation domain-containing protein</fullName>
    </recommendedName>
</protein>
<accession>A0A2W5A4D1</accession>
<evidence type="ECO:0000313" key="4">
    <source>
        <dbReference type="EMBL" id="PZO89460.1"/>
    </source>
</evidence>
<feature type="signal peptide" evidence="2">
    <location>
        <begin position="1"/>
        <end position="21"/>
    </location>
</feature>
<evidence type="ECO:0000256" key="2">
    <source>
        <dbReference type="SAM" id="SignalP"/>
    </source>
</evidence>